<dbReference type="SUPFAM" id="SSF51430">
    <property type="entry name" value="NAD(P)-linked oxidoreductase"/>
    <property type="match status" value="1"/>
</dbReference>
<gene>
    <name evidence="3" type="ORF">KDA_67440</name>
</gene>
<evidence type="ECO:0000313" key="3">
    <source>
        <dbReference type="EMBL" id="GCE31260.1"/>
    </source>
</evidence>
<dbReference type="Proteomes" id="UP000287171">
    <property type="component" value="Unassembled WGS sequence"/>
</dbReference>
<dbReference type="CDD" id="cd19088">
    <property type="entry name" value="AKR_AKR13B1"/>
    <property type="match status" value="1"/>
</dbReference>
<comment type="caution">
    <text evidence="3">The sequence shown here is derived from an EMBL/GenBank/DDBJ whole genome shotgun (WGS) entry which is preliminary data.</text>
</comment>
<dbReference type="InterPro" id="IPR020471">
    <property type="entry name" value="AKR"/>
</dbReference>
<dbReference type="RefSeq" id="WP_126631246.1">
    <property type="nucleotide sequence ID" value="NZ_BIFT01000002.1"/>
</dbReference>
<dbReference type="Pfam" id="PF00248">
    <property type="entry name" value="Aldo_ket_red"/>
    <property type="match status" value="1"/>
</dbReference>
<dbReference type="InterPro" id="IPR023210">
    <property type="entry name" value="NADP_OxRdtase_dom"/>
</dbReference>
<protein>
    <submittedName>
        <fullName evidence="3">Oxidoreductase</fullName>
    </submittedName>
</protein>
<dbReference type="GO" id="GO:0005737">
    <property type="term" value="C:cytoplasm"/>
    <property type="evidence" value="ECO:0007669"/>
    <property type="project" value="TreeGrafter"/>
</dbReference>
<accession>A0A402BIU6</accession>
<dbReference type="PRINTS" id="PR00069">
    <property type="entry name" value="ALDKETRDTASE"/>
</dbReference>
<sequence>MTVNSASQFFESLPAAAAGSITIGGDLVVHRMGFGTMQIPGAGSWGEPADPAHVRIVLRRAIDVGVNFIDTSDYYGPQVANRFIVEALYPYPKNLVLATKIGFRRGEDRSFQPDPHPERLRLACEENLRHLKLEQLDIVHFRYGGSTDVPFMESLGALQALQREGKIRHIGLSNVTLALLKEAHAVIPIASVENLYNLTDRSSEQIVDWCTQQQIAFLPFLPLGKGKLAQTDGSLASLARHYQATPAQLSLAWLLARSPVILPIPGTSSVTHLEENVAAARLHLTAEDLIAVTAELNVSGS</sequence>
<dbReference type="EMBL" id="BIFT01000002">
    <property type="protein sequence ID" value="GCE31260.1"/>
    <property type="molecule type" value="Genomic_DNA"/>
</dbReference>
<dbReference type="InterPro" id="IPR050791">
    <property type="entry name" value="Aldo-Keto_reductase"/>
</dbReference>
<evidence type="ECO:0000256" key="1">
    <source>
        <dbReference type="ARBA" id="ARBA00023002"/>
    </source>
</evidence>
<organism evidence="3 4">
    <name type="scientific">Dictyobacter alpinus</name>
    <dbReference type="NCBI Taxonomy" id="2014873"/>
    <lineage>
        <taxon>Bacteria</taxon>
        <taxon>Bacillati</taxon>
        <taxon>Chloroflexota</taxon>
        <taxon>Ktedonobacteria</taxon>
        <taxon>Ktedonobacterales</taxon>
        <taxon>Dictyobacteraceae</taxon>
        <taxon>Dictyobacter</taxon>
    </lineage>
</organism>
<name>A0A402BIU6_9CHLR</name>
<feature type="domain" description="NADP-dependent oxidoreductase" evidence="2">
    <location>
        <begin position="31"/>
        <end position="292"/>
    </location>
</feature>
<evidence type="ECO:0000313" key="4">
    <source>
        <dbReference type="Proteomes" id="UP000287171"/>
    </source>
</evidence>
<dbReference type="PANTHER" id="PTHR43625:SF40">
    <property type="entry name" value="ALDO-KETO REDUCTASE YAKC [NADP(+)]"/>
    <property type="match status" value="1"/>
</dbReference>
<evidence type="ECO:0000259" key="2">
    <source>
        <dbReference type="Pfam" id="PF00248"/>
    </source>
</evidence>
<dbReference type="InterPro" id="IPR036812">
    <property type="entry name" value="NAD(P)_OxRdtase_dom_sf"/>
</dbReference>
<dbReference type="NCBIfam" id="NF007695">
    <property type="entry name" value="PRK10376.1"/>
    <property type="match status" value="1"/>
</dbReference>
<dbReference type="GO" id="GO:0016491">
    <property type="term" value="F:oxidoreductase activity"/>
    <property type="evidence" value="ECO:0007669"/>
    <property type="project" value="UniProtKB-KW"/>
</dbReference>
<proteinExistence type="predicted"/>
<dbReference type="OrthoDB" id="146925at2"/>
<keyword evidence="4" id="KW-1185">Reference proteome</keyword>
<reference evidence="4" key="1">
    <citation type="submission" date="2018-12" db="EMBL/GenBank/DDBJ databases">
        <title>Tengunoibacter tsumagoiensis gen. nov., sp. nov., Dictyobacter kobayashii sp. nov., D. alpinus sp. nov., and D. joshuensis sp. nov. and description of Dictyobacteraceae fam. nov. within the order Ktedonobacterales isolated from Tengu-no-mugimeshi.</title>
        <authorList>
            <person name="Wang C.M."/>
            <person name="Zheng Y."/>
            <person name="Sakai Y."/>
            <person name="Toyoda A."/>
            <person name="Minakuchi Y."/>
            <person name="Abe K."/>
            <person name="Yokota A."/>
            <person name="Yabe S."/>
        </authorList>
    </citation>
    <scope>NUCLEOTIDE SEQUENCE [LARGE SCALE GENOMIC DNA]</scope>
    <source>
        <strain evidence="4">Uno16</strain>
    </source>
</reference>
<dbReference type="PANTHER" id="PTHR43625">
    <property type="entry name" value="AFLATOXIN B1 ALDEHYDE REDUCTASE"/>
    <property type="match status" value="1"/>
</dbReference>
<dbReference type="AlphaFoldDB" id="A0A402BIU6"/>
<dbReference type="Gene3D" id="3.20.20.100">
    <property type="entry name" value="NADP-dependent oxidoreductase domain"/>
    <property type="match status" value="1"/>
</dbReference>
<keyword evidence="1" id="KW-0560">Oxidoreductase</keyword>